<proteinExistence type="predicted"/>
<evidence type="ECO:0000313" key="3">
    <source>
        <dbReference type="Proteomes" id="UP000012045"/>
    </source>
</evidence>
<dbReference type="HOGENOM" id="CLU_2721897_0_0_1"/>
<dbReference type="GO" id="GO:0050660">
    <property type="term" value="F:flavin adenine dinucleotide binding"/>
    <property type="evidence" value="ECO:0007669"/>
    <property type="project" value="InterPro"/>
</dbReference>
<dbReference type="OrthoDB" id="2151789at2759"/>
<gene>
    <name evidence="2" type="ORF">BcDW1_385</name>
</gene>
<name>M7U4X0_BOTF1</name>
<dbReference type="Pfam" id="PF08031">
    <property type="entry name" value="BBE"/>
    <property type="match status" value="1"/>
</dbReference>
<evidence type="ECO:0000259" key="1">
    <source>
        <dbReference type="Pfam" id="PF08031"/>
    </source>
</evidence>
<sequence>MQQSANNLITELTLFATKLGILHKYIYPNYADASQDIFAGYGEENLSRLRKVQEAYDPEGTWRRLQSGGFKI</sequence>
<feature type="domain" description="Berberine/berberine-like" evidence="1">
    <location>
        <begin position="27"/>
        <end position="67"/>
    </location>
</feature>
<organism evidence="2 3">
    <name type="scientific">Botryotinia fuckeliana (strain BcDW1)</name>
    <name type="common">Noble rot fungus</name>
    <name type="synonym">Botrytis cinerea</name>
    <dbReference type="NCBI Taxonomy" id="1290391"/>
    <lineage>
        <taxon>Eukaryota</taxon>
        <taxon>Fungi</taxon>
        <taxon>Dikarya</taxon>
        <taxon>Ascomycota</taxon>
        <taxon>Pezizomycotina</taxon>
        <taxon>Leotiomycetes</taxon>
        <taxon>Helotiales</taxon>
        <taxon>Sclerotiniaceae</taxon>
        <taxon>Botrytis</taxon>
    </lineage>
</organism>
<accession>M7U4X0</accession>
<dbReference type="InterPro" id="IPR012951">
    <property type="entry name" value="BBE"/>
</dbReference>
<dbReference type="Proteomes" id="UP000012045">
    <property type="component" value="Unassembled WGS sequence"/>
</dbReference>
<dbReference type="STRING" id="1290391.M7U4X0"/>
<dbReference type="GO" id="GO:0016491">
    <property type="term" value="F:oxidoreductase activity"/>
    <property type="evidence" value="ECO:0007669"/>
    <property type="project" value="InterPro"/>
</dbReference>
<dbReference type="EMBL" id="KB707681">
    <property type="protein sequence ID" value="EMR90926.1"/>
    <property type="molecule type" value="Genomic_DNA"/>
</dbReference>
<evidence type="ECO:0000313" key="2">
    <source>
        <dbReference type="EMBL" id="EMR90926.1"/>
    </source>
</evidence>
<protein>
    <submittedName>
        <fullName evidence="2">Putative fad binding domain-containing protein</fullName>
    </submittedName>
</protein>
<dbReference type="AlphaFoldDB" id="M7U4X0"/>
<reference evidence="3" key="1">
    <citation type="journal article" date="2013" name="Genome Announc.">
        <title>Draft genome sequence of Botrytis cinerea BcDW1, inoculum for noble rot of grape berries.</title>
        <authorList>
            <person name="Blanco-Ulate B."/>
            <person name="Allen G."/>
            <person name="Powell A.L."/>
            <person name="Cantu D."/>
        </authorList>
    </citation>
    <scope>NUCLEOTIDE SEQUENCE [LARGE SCALE GENOMIC DNA]</scope>
    <source>
        <strain evidence="3">BcDW1</strain>
    </source>
</reference>